<dbReference type="GO" id="GO:0003723">
    <property type="term" value="F:RNA binding"/>
    <property type="evidence" value="ECO:0007669"/>
    <property type="project" value="TreeGrafter"/>
</dbReference>
<dbReference type="InterPro" id="IPR013785">
    <property type="entry name" value="Aldolase_TIM"/>
</dbReference>
<dbReference type="PANTHER" id="PTHR45846:SF1">
    <property type="entry name" value="TRNA-DIHYDROURIDINE(47) SYNTHASE [NAD(P)(+)]-LIKE"/>
    <property type="match status" value="1"/>
</dbReference>
<name>A0A0A8Q1B5_9ACTN</name>
<dbReference type="NCBIfam" id="TIGR00737">
    <property type="entry name" value="nifR3_yhdG"/>
    <property type="match status" value="1"/>
</dbReference>
<accession>A0A0A8Q1B5</accession>
<dbReference type="Pfam" id="PF01207">
    <property type="entry name" value="Dus"/>
    <property type="match status" value="1"/>
</dbReference>
<dbReference type="InterPro" id="IPR035587">
    <property type="entry name" value="DUS-like_FMN-bd"/>
</dbReference>
<dbReference type="EMBL" id="LT618793">
    <property type="protein sequence ID" value="SCQ79114.1"/>
    <property type="molecule type" value="Genomic_DNA"/>
</dbReference>
<evidence type="ECO:0000313" key="2">
    <source>
        <dbReference type="EMBL" id="SCQ79114.1"/>
    </source>
</evidence>
<protein>
    <submittedName>
        <fullName evidence="2">TIM-barrel protein, nifR3 family</fullName>
    </submittedName>
</protein>
<proteinExistence type="predicted"/>
<evidence type="ECO:0000259" key="1">
    <source>
        <dbReference type="Pfam" id="PF01207"/>
    </source>
</evidence>
<feature type="domain" description="DUS-like FMN-binding" evidence="1">
    <location>
        <begin position="33"/>
        <end position="325"/>
    </location>
</feature>
<dbReference type="InterPro" id="IPR024036">
    <property type="entry name" value="tRNA-dHydroUridine_Synthase_C"/>
</dbReference>
<dbReference type="InterPro" id="IPR004652">
    <property type="entry name" value="DusB-like"/>
</dbReference>
<dbReference type="Gene3D" id="3.20.20.70">
    <property type="entry name" value="Aldolase class I"/>
    <property type="match status" value="1"/>
</dbReference>
<dbReference type="GO" id="GO:0017150">
    <property type="term" value="F:tRNA dihydrouridine synthase activity"/>
    <property type="evidence" value="ECO:0007669"/>
    <property type="project" value="TreeGrafter"/>
</dbReference>
<dbReference type="SUPFAM" id="SSF51395">
    <property type="entry name" value="FMN-linked oxidoreductases"/>
    <property type="match status" value="1"/>
</dbReference>
<dbReference type="GO" id="GO:0050660">
    <property type="term" value="F:flavin adenine dinucleotide binding"/>
    <property type="evidence" value="ECO:0007669"/>
    <property type="project" value="InterPro"/>
</dbReference>
<dbReference type="GeneID" id="61222387"/>
<organism evidence="2 3">
    <name type="scientific">Propionibacterium freudenreichii</name>
    <dbReference type="NCBI Taxonomy" id="1744"/>
    <lineage>
        <taxon>Bacteria</taxon>
        <taxon>Bacillati</taxon>
        <taxon>Actinomycetota</taxon>
        <taxon>Actinomycetes</taxon>
        <taxon>Propionibacteriales</taxon>
        <taxon>Propionibacteriaceae</taxon>
        <taxon>Propionibacterium</taxon>
    </lineage>
</organism>
<dbReference type="AlphaFoldDB" id="A0A0A8Q1B5"/>
<dbReference type="Gene3D" id="1.10.1200.80">
    <property type="entry name" value="Putative flavin oxidoreducatase, domain 2"/>
    <property type="match status" value="1"/>
</dbReference>
<dbReference type="PANTHER" id="PTHR45846">
    <property type="entry name" value="TRNA-DIHYDROURIDINE(47) SYNTHASE [NAD(P)(+)]-LIKE"/>
    <property type="match status" value="1"/>
</dbReference>
<dbReference type="Proteomes" id="UP000250080">
    <property type="component" value="Chromosome I"/>
</dbReference>
<dbReference type="CDD" id="cd02801">
    <property type="entry name" value="DUS_like_FMN"/>
    <property type="match status" value="1"/>
</dbReference>
<evidence type="ECO:0000313" key="3">
    <source>
        <dbReference type="Proteomes" id="UP000250080"/>
    </source>
</evidence>
<gene>
    <name evidence="2" type="ORF">PFR_JS23_1300</name>
</gene>
<sequence length="395" mass="42710">MRSAYYGAVAQIQPLTLVSPSGGVVQIDTPVVLAPMAGVTNAAYRTLCYEQGAGLCVCEMITSRGLVVGNVKTDSMLTFFDDEPHRSVQTYGTNPRVLARAIDELCTHYRADHVDLNFGCPVPKVTRKGGGGVLPWKLDLIREIIRQSVRAADAHGVPLTVKTRVGIDDDHTTFLDVGRIAQEEGAAAICLHGRTVAEAYAGHAHWDRIGELVAAVDIPVLGNGDIWEPSDALEMMARTGCAGVEIGRGCLGRPWLFRDLAAAMHGQQVQTLPTLGEVAAIVRRHGELLVRQMGVKHGLTDLRKHMSWYFKGFPVGGELRHSLGLIDSFEALDALLARLLDKAGADCPYPTRELGRPRGRQGTPRHKVVMPYGWLDDRGGLDLDLSDAELAVSGG</sequence>
<dbReference type="RefSeq" id="WP_370695563.1">
    <property type="nucleotide sequence ID" value="NZ_CCYN01000005.1"/>
</dbReference>
<reference evidence="2 3" key="1">
    <citation type="submission" date="2016-09" db="EMBL/GenBank/DDBJ databases">
        <authorList>
            <person name="Laine KS P."/>
        </authorList>
    </citation>
    <scope>NUCLEOTIDE SEQUENCE [LARGE SCALE GENOMIC DNA]</scope>
    <source>
        <strain evidence="2">PFRJS-23</strain>
    </source>
</reference>